<sequence>MLLSPSVFIDEYGIWEGKLIATCQVKQYKMSKKSSTVDPPTKKISLASLSGSDTPPRKKSSLKENFQNLMRAPNFLIKREAAKKRWNQVCENLHLGRIKIAVTESKLFSPGAVCIIEVFYPQ</sequence>
<evidence type="ECO:0000313" key="2">
    <source>
        <dbReference type="EMBL" id="EYB99108.1"/>
    </source>
</evidence>
<dbReference type="AlphaFoldDB" id="A0A016T850"/>
<evidence type="ECO:0000313" key="3">
    <source>
        <dbReference type="Proteomes" id="UP000024635"/>
    </source>
</evidence>
<gene>
    <name evidence="2" type="primary">Acey_s0125.g1289</name>
    <name evidence="2" type="synonym">Acey-Y38E10A.20</name>
    <name evidence="2" type="ORF">Y032_0125g1289</name>
</gene>
<comment type="caution">
    <text evidence="2">The sequence shown here is derived from an EMBL/GenBank/DDBJ whole genome shotgun (WGS) entry which is preliminary data.</text>
</comment>
<dbReference type="Proteomes" id="UP000024635">
    <property type="component" value="Unassembled WGS sequence"/>
</dbReference>
<name>A0A016T850_9BILA</name>
<proteinExistence type="predicted"/>
<dbReference type="OrthoDB" id="5847419at2759"/>
<reference evidence="3" key="1">
    <citation type="journal article" date="2015" name="Nat. Genet.">
        <title>The genome and transcriptome of the zoonotic hookworm Ancylostoma ceylanicum identify infection-specific gene families.</title>
        <authorList>
            <person name="Schwarz E.M."/>
            <person name="Hu Y."/>
            <person name="Antoshechkin I."/>
            <person name="Miller M.M."/>
            <person name="Sternberg P.W."/>
            <person name="Aroian R.V."/>
        </authorList>
    </citation>
    <scope>NUCLEOTIDE SEQUENCE</scope>
    <source>
        <strain evidence="3">HY135</strain>
    </source>
</reference>
<accession>A0A016T850</accession>
<feature type="region of interest" description="Disordered" evidence="1">
    <location>
        <begin position="31"/>
        <end position="60"/>
    </location>
</feature>
<evidence type="ECO:0000256" key="1">
    <source>
        <dbReference type="SAM" id="MobiDB-lite"/>
    </source>
</evidence>
<organism evidence="2 3">
    <name type="scientific">Ancylostoma ceylanicum</name>
    <dbReference type="NCBI Taxonomy" id="53326"/>
    <lineage>
        <taxon>Eukaryota</taxon>
        <taxon>Metazoa</taxon>
        <taxon>Ecdysozoa</taxon>
        <taxon>Nematoda</taxon>
        <taxon>Chromadorea</taxon>
        <taxon>Rhabditida</taxon>
        <taxon>Rhabditina</taxon>
        <taxon>Rhabditomorpha</taxon>
        <taxon>Strongyloidea</taxon>
        <taxon>Ancylostomatidae</taxon>
        <taxon>Ancylostomatinae</taxon>
        <taxon>Ancylostoma</taxon>
    </lineage>
</organism>
<keyword evidence="3" id="KW-1185">Reference proteome</keyword>
<protein>
    <submittedName>
        <fullName evidence="2">Uncharacterized protein</fullName>
    </submittedName>
</protein>
<dbReference type="EMBL" id="JARK01001461">
    <property type="protein sequence ID" value="EYB99108.1"/>
    <property type="molecule type" value="Genomic_DNA"/>
</dbReference>